<dbReference type="EMBL" id="JADBEL010000016">
    <property type="protein sequence ID" value="MBE1555767.1"/>
    <property type="molecule type" value="Genomic_DNA"/>
</dbReference>
<comment type="caution">
    <text evidence="1">The sequence shown here is derived from an EMBL/GenBank/DDBJ whole genome shotgun (WGS) entry which is preliminary data.</text>
</comment>
<dbReference type="Proteomes" id="UP000658225">
    <property type="component" value="Unassembled WGS sequence"/>
</dbReference>
<dbReference type="RefSeq" id="WP_192599454.1">
    <property type="nucleotide sequence ID" value="NZ_JADBEL010000016.1"/>
</dbReference>
<accession>A0A927RFQ8</accession>
<proteinExistence type="predicted"/>
<keyword evidence="2" id="KW-1185">Reference proteome</keyword>
<organism evidence="1 2">
    <name type="scientific">Sporosarcina limicola</name>
    <dbReference type="NCBI Taxonomy" id="34101"/>
    <lineage>
        <taxon>Bacteria</taxon>
        <taxon>Bacillati</taxon>
        <taxon>Bacillota</taxon>
        <taxon>Bacilli</taxon>
        <taxon>Bacillales</taxon>
        <taxon>Caryophanaceae</taxon>
        <taxon>Sporosarcina</taxon>
    </lineage>
</organism>
<reference evidence="1" key="1">
    <citation type="submission" date="2020-10" db="EMBL/GenBank/DDBJ databases">
        <title>Genomic Encyclopedia of Type Strains, Phase IV (KMG-IV): sequencing the most valuable type-strain genomes for metagenomic binning, comparative biology and taxonomic classification.</title>
        <authorList>
            <person name="Goeker M."/>
        </authorList>
    </citation>
    <scope>NUCLEOTIDE SEQUENCE</scope>
    <source>
        <strain evidence="1">DSM 13886</strain>
    </source>
</reference>
<dbReference type="AlphaFoldDB" id="A0A927RFQ8"/>
<evidence type="ECO:0000313" key="2">
    <source>
        <dbReference type="Proteomes" id="UP000658225"/>
    </source>
</evidence>
<evidence type="ECO:0000313" key="1">
    <source>
        <dbReference type="EMBL" id="MBE1555767.1"/>
    </source>
</evidence>
<name>A0A927RFQ8_9BACL</name>
<protein>
    <submittedName>
        <fullName evidence="1">Uncharacterized protein</fullName>
    </submittedName>
</protein>
<gene>
    <name evidence="1" type="ORF">H4683_002887</name>
</gene>
<sequence length="85" mass="9899">MNQQQSVIHSDKRQWLEKVHQQRKNRSLTIGIQTINFLVELGIPVTYHNISEHSKAVDEKGKGIHQNTIKRNELNFRTLKSANKP</sequence>